<name>W9YHU9_9EURO</name>
<feature type="signal peptide" evidence="2">
    <location>
        <begin position="1"/>
        <end position="23"/>
    </location>
</feature>
<keyword evidence="2" id="KW-0732">Signal</keyword>
<keyword evidence="4" id="KW-1185">Reference proteome</keyword>
<dbReference type="eggNOG" id="ENOG502RYBJ">
    <property type="taxonomic scope" value="Eukaryota"/>
</dbReference>
<evidence type="ECO:0000256" key="1">
    <source>
        <dbReference type="SAM" id="MobiDB-lite"/>
    </source>
</evidence>
<feature type="region of interest" description="Disordered" evidence="1">
    <location>
        <begin position="263"/>
        <end position="386"/>
    </location>
</feature>
<gene>
    <name evidence="3" type="ORF">A1O3_00683</name>
</gene>
<evidence type="ECO:0000256" key="2">
    <source>
        <dbReference type="SAM" id="SignalP"/>
    </source>
</evidence>
<feature type="compositionally biased region" description="Low complexity" evidence="1">
    <location>
        <begin position="307"/>
        <end position="332"/>
    </location>
</feature>
<feature type="compositionally biased region" description="Low complexity" evidence="1">
    <location>
        <begin position="274"/>
        <end position="289"/>
    </location>
</feature>
<dbReference type="Proteomes" id="UP000019478">
    <property type="component" value="Unassembled WGS sequence"/>
</dbReference>
<sequence>MLTFFHFFFFLNVALSSLGSVHGLLPEKRELSKRGSENTCPSFKSAATEWAANISFSNAASSAETPAGYTQVFSNGQVWTSGDGFLGYTTIDEYDSSICAAICDSLEECSSFKVYFEKEVGGSQSTIKCTFWAGSIDVNATFAATAVIAGCNGYTSNALTPPDGFEPPSYIGRAAIQPPPDSGSFIGSKVFNGPFNTSQCATECQSCGCKFFNTYIVSRNGVGQGQYCDMYAQKLGSEYATETGSSYGKTNYTISRSFTCGWSGDQRDTDRSSRASSVPPTTTAASSTANGGSWEHDHPWHGSWPNTKSSTTTTITSDKSSTTPGGSSTTSTRPVDSSFTPSTGAHSTFSTTSIPTRPGFSTSSWSPSEGFSSSSTTTSGAASSQTRLGVDVNSTSYLKQHDNCPSCRYDFFRSHNHHFNCRGY</sequence>
<dbReference type="PANTHER" id="PTHR36578">
    <property type="entry name" value="CHROMOSOME 15, WHOLE GENOME SHOTGUN SEQUENCE"/>
    <property type="match status" value="1"/>
</dbReference>
<evidence type="ECO:0000313" key="4">
    <source>
        <dbReference type="Proteomes" id="UP000019478"/>
    </source>
</evidence>
<feature type="compositionally biased region" description="Low complexity" evidence="1">
    <location>
        <begin position="358"/>
        <end position="384"/>
    </location>
</feature>
<dbReference type="EMBL" id="AMGY01000001">
    <property type="protein sequence ID" value="EXJ92133.1"/>
    <property type="molecule type" value="Genomic_DNA"/>
</dbReference>
<dbReference type="PANTHER" id="PTHR36578:SF1">
    <property type="entry name" value="APPLE DOMAIN-CONTAINING PROTEIN"/>
    <property type="match status" value="1"/>
</dbReference>
<feature type="compositionally biased region" description="Polar residues" evidence="1">
    <location>
        <begin position="333"/>
        <end position="355"/>
    </location>
</feature>
<reference evidence="3 4" key="1">
    <citation type="submission" date="2013-03" db="EMBL/GenBank/DDBJ databases">
        <title>The Genome Sequence of Capronia epimyces CBS 606.96.</title>
        <authorList>
            <consortium name="The Broad Institute Genomics Platform"/>
            <person name="Cuomo C."/>
            <person name="de Hoog S."/>
            <person name="Gorbushina A."/>
            <person name="Walker B."/>
            <person name="Young S.K."/>
            <person name="Zeng Q."/>
            <person name="Gargeya S."/>
            <person name="Fitzgerald M."/>
            <person name="Haas B."/>
            <person name="Abouelleil A."/>
            <person name="Allen A.W."/>
            <person name="Alvarado L."/>
            <person name="Arachchi H.M."/>
            <person name="Berlin A.M."/>
            <person name="Chapman S.B."/>
            <person name="Gainer-Dewar J."/>
            <person name="Goldberg J."/>
            <person name="Griggs A."/>
            <person name="Gujja S."/>
            <person name="Hansen M."/>
            <person name="Howarth C."/>
            <person name="Imamovic A."/>
            <person name="Ireland A."/>
            <person name="Larimer J."/>
            <person name="McCowan C."/>
            <person name="Murphy C."/>
            <person name="Pearson M."/>
            <person name="Poon T.W."/>
            <person name="Priest M."/>
            <person name="Roberts A."/>
            <person name="Saif S."/>
            <person name="Shea T."/>
            <person name="Sisk P."/>
            <person name="Sykes S."/>
            <person name="Wortman J."/>
            <person name="Nusbaum C."/>
            <person name="Birren B."/>
        </authorList>
    </citation>
    <scope>NUCLEOTIDE SEQUENCE [LARGE SCALE GENOMIC DNA]</scope>
    <source>
        <strain evidence="3 4">CBS 606.96</strain>
    </source>
</reference>
<protein>
    <recommendedName>
        <fullName evidence="5">Apple domain-containing protein</fullName>
    </recommendedName>
</protein>
<accession>W9YHU9</accession>
<dbReference type="GeneID" id="19164823"/>
<comment type="caution">
    <text evidence="3">The sequence shown here is derived from an EMBL/GenBank/DDBJ whole genome shotgun (WGS) entry which is preliminary data.</text>
</comment>
<organism evidence="3 4">
    <name type="scientific">Capronia epimyces CBS 606.96</name>
    <dbReference type="NCBI Taxonomy" id="1182542"/>
    <lineage>
        <taxon>Eukaryota</taxon>
        <taxon>Fungi</taxon>
        <taxon>Dikarya</taxon>
        <taxon>Ascomycota</taxon>
        <taxon>Pezizomycotina</taxon>
        <taxon>Eurotiomycetes</taxon>
        <taxon>Chaetothyriomycetidae</taxon>
        <taxon>Chaetothyriales</taxon>
        <taxon>Herpotrichiellaceae</taxon>
        <taxon>Capronia</taxon>
    </lineage>
</organism>
<dbReference type="HOGENOM" id="CLU_042684_0_0_1"/>
<dbReference type="OrthoDB" id="271448at2759"/>
<feature type="chain" id="PRO_5004932804" description="Apple domain-containing protein" evidence="2">
    <location>
        <begin position="24"/>
        <end position="424"/>
    </location>
</feature>
<dbReference type="AlphaFoldDB" id="W9YHU9"/>
<proteinExistence type="predicted"/>
<dbReference type="RefSeq" id="XP_007729023.1">
    <property type="nucleotide sequence ID" value="XM_007730833.1"/>
</dbReference>
<dbReference type="STRING" id="1182542.W9YHU9"/>
<evidence type="ECO:0008006" key="5">
    <source>
        <dbReference type="Google" id="ProtNLM"/>
    </source>
</evidence>
<evidence type="ECO:0000313" key="3">
    <source>
        <dbReference type="EMBL" id="EXJ92133.1"/>
    </source>
</evidence>